<comment type="caution">
    <text evidence="1">The sequence shown here is derived from an EMBL/GenBank/DDBJ whole genome shotgun (WGS) entry which is preliminary data.</text>
</comment>
<organism evidence="1">
    <name type="scientific">bioreactor metagenome</name>
    <dbReference type="NCBI Taxonomy" id="1076179"/>
    <lineage>
        <taxon>unclassified sequences</taxon>
        <taxon>metagenomes</taxon>
        <taxon>ecological metagenomes</taxon>
    </lineage>
</organism>
<proteinExistence type="predicted"/>
<reference evidence="1" key="1">
    <citation type="submission" date="2019-08" db="EMBL/GenBank/DDBJ databases">
        <authorList>
            <person name="Kucharzyk K."/>
            <person name="Murdoch R.W."/>
            <person name="Higgins S."/>
            <person name="Loffler F."/>
        </authorList>
    </citation>
    <scope>NUCLEOTIDE SEQUENCE</scope>
</reference>
<sequence>MYSTVCFPAGNSMLRRPSHSVIQNPLPGALLIRGSMLILTGCGTENSRRNPIGERVCGFLNSKPSTDQRSLSPFLAVVIHSAEPVPGISLLSSPEPEKVQRLPRFSGWISAPEKSCRYSNSANAGTARKNAARIGSIVFMVSGFLLNGWTV</sequence>
<dbReference type="EMBL" id="VSSQ01083740">
    <property type="protein sequence ID" value="MPN31975.1"/>
    <property type="molecule type" value="Genomic_DNA"/>
</dbReference>
<accession>A0A645GYS6</accession>
<protein>
    <submittedName>
        <fullName evidence="1">Uncharacterized protein</fullName>
    </submittedName>
</protein>
<name>A0A645GYS6_9ZZZZ</name>
<evidence type="ECO:0000313" key="1">
    <source>
        <dbReference type="EMBL" id="MPN31975.1"/>
    </source>
</evidence>
<gene>
    <name evidence="1" type="ORF">SDC9_179450</name>
</gene>
<dbReference type="AlphaFoldDB" id="A0A645GYS6"/>